<proteinExistence type="inferred from homology"/>
<dbReference type="SUPFAM" id="SSF53756">
    <property type="entry name" value="UDP-Glycosyltransferase/glycogen phosphorylase"/>
    <property type="match status" value="1"/>
</dbReference>
<keyword evidence="11" id="KW-1185">Reference proteome</keyword>
<feature type="domain" description="O-GlcNAc transferase C-terminal" evidence="9">
    <location>
        <begin position="309"/>
        <end position="466"/>
    </location>
</feature>
<dbReference type="PANTHER" id="PTHR44998:SF1">
    <property type="entry name" value="UDP-N-ACETYLGLUCOSAMINE--PEPTIDE N-ACETYLGLUCOSAMINYLTRANSFERASE 110 KDA SUBUNIT"/>
    <property type="match status" value="1"/>
</dbReference>
<dbReference type="EMBL" id="JBBHJZ010000001">
    <property type="protein sequence ID" value="MEJ5976275.1"/>
    <property type="molecule type" value="Genomic_DNA"/>
</dbReference>
<evidence type="ECO:0000256" key="4">
    <source>
        <dbReference type="ARBA" id="ARBA00022676"/>
    </source>
</evidence>
<comment type="caution">
    <text evidence="10">The sequence shown here is derived from an EMBL/GenBank/DDBJ whole genome shotgun (WGS) entry which is preliminary data.</text>
</comment>
<dbReference type="Pfam" id="PF13844">
    <property type="entry name" value="Glyco_transf_41"/>
    <property type="match status" value="2"/>
</dbReference>
<dbReference type="SMART" id="SM00028">
    <property type="entry name" value="TPR"/>
    <property type="match status" value="6"/>
</dbReference>
<reference evidence="10 11" key="1">
    <citation type="submission" date="2024-03" db="EMBL/GenBank/DDBJ databases">
        <authorList>
            <person name="Jo J.-H."/>
        </authorList>
    </citation>
    <scope>NUCLEOTIDE SEQUENCE [LARGE SCALE GENOMIC DNA]</scope>
    <source>
        <strain evidence="10 11">PS1R-30</strain>
    </source>
</reference>
<keyword evidence="4" id="KW-0328">Glycosyltransferase</keyword>
<evidence type="ECO:0000259" key="9">
    <source>
        <dbReference type="Pfam" id="PF13844"/>
    </source>
</evidence>
<accession>A0ABU8RT51</accession>
<evidence type="ECO:0000256" key="6">
    <source>
        <dbReference type="ARBA" id="ARBA00022737"/>
    </source>
</evidence>
<gene>
    <name evidence="10" type="ORF">WG901_06495</name>
</gene>
<dbReference type="EC" id="2.4.1.255" evidence="3"/>
<keyword evidence="7 8" id="KW-0802">TPR repeat</keyword>
<evidence type="ECO:0000256" key="7">
    <source>
        <dbReference type="ARBA" id="ARBA00022803"/>
    </source>
</evidence>
<comment type="similarity">
    <text evidence="2">Belongs to the glycosyltransferase 41 family. O-GlcNAc transferase subfamily.</text>
</comment>
<dbReference type="RefSeq" id="WP_339586192.1">
    <property type="nucleotide sequence ID" value="NZ_JBBHJZ010000001.1"/>
</dbReference>
<dbReference type="PANTHER" id="PTHR44998">
    <property type="match status" value="1"/>
</dbReference>
<feature type="repeat" description="TPR" evidence="8">
    <location>
        <begin position="201"/>
        <end position="234"/>
    </location>
</feature>
<evidence type="ECO:0000256" key="2">
    <source>
        <dbReference type="ARBA" id="ARBA00005386"/>
    </source>
</evidence>
<comment type="pathway">
    <text evidence="1">Protein modification; protein glycosylation.</text>
</comment>
<keyword evidence="5" id="KW-0808">Transferase</keyword>
<keyword evidence="6" id="KW-0677">Repeat</keyword>
<dbReference type="Gene3D" id="3.40.50.11380">
    <property type="match status" value="1"/>
</dbReference>
<dbReference type="InterPro" id="IPR029489">
    <property type="entry name" value="OGT/SEC/SPY_C"/>
</dbReference>
<dbReference type="Gene3D" id="3.40.50.2000">
    <property type="entry name" value="Glycogen Phosphorylase B"/>
    <property type="match status" value="1"/>
</dbReference>
<evidence type="ECO:0000256" key="3">
    <source>
        <dbReference type="ARBA" id="ARBA00011970"/>
    </source>
</evidence>
<evidence type="ECO:0000256" key="1">
    <source>
        <dbReference type="ARBA" id="ARBA00004922"/>
    </source>
</evidence>
<organism evidence="10 11">
    <name type="scientific">Novosphingobium anseongense</name>
    <dbReference type="NCBI Taxonomy" id="3133436"/>
    <lineage>
        <taxon>Bacteria</taxon>
        <taxon>Pseudomonadati</taxon>
        <taxon>Pseudomonadota</taxon>
        <taxon>Alphaproteobacteria</taxon>
        <taxon>Sphingomonadales</taxon>
        <taxon>Sphingomonadaceae</taxon>
        <taxon>Novosphingobium</taxon>
    </lineage>
</organism>
<feature type="repeat" description="TPR" evidence="8">
    <location>
        <begin position="133"/>
        <end position="166"/>
    </location>
</feature>
<protein>
    <recommendedName>
        <fullName evidence="3">protein O-GlcNAc transferase</fullName>
        <ecNumber evidence="3">2.4.1.255</ecNumber>
    </recommendedName>
</protein>
<name>A0ABU8RT51_9SPHN</name>
<evidence type="ECO:0000313" key="11">
    <source>
        <dbReference type="Proteomes" id="UP001361239"/>
    </source>
</evidence>
<dbReference type="Gene3D" id="1.25.40.10">
    <property type="entry name" value="Tetratricopeptide repeat domain"/>
    <property type="match status" value="1"/>
</dbReference>
<evidence type="ECO:0000256" key="8">
    <source>
        <dbReference type="PROSITE-ProRule" id="PRU00339"/>
    </source>
</evidence>
<dbReference type="Pfam" id="PF13181">
    <property type="entry name" value="TPR_8"/>
    <property type="match status" value="1"/>
</dbReference>
<feature type="repeat" description="TPR" evidence="8">
    <location>
        <begin position="65"/>
        <end position="98"/>
    </location>
</feature>
<dbReference type="InterPro" id="IPR019734">
    <property type="entry name" value="TPR_rpt"/>
</dbReference>
<dbReference type="Proteomes" id="UP001361239">
    <property type="component" value="Unassembled WGS sequence"/>
</dbReference>
<dbReference type="SUPFAM" id="SSF48452">
    <property type="entry name" value="TPR-like"/>
    <property type="match status" value="1"/>
</dbReference>
<dbReference type="InterPro" id="IPR011990">
    <property type="entry name" value="TPR-like_helical_dom_sf"/>
</dbReference>
<sequence>MDALVQLYSQSRLDDAVTLAAELLQKYPDCEITHNIGGVVVAAAGYRDEAVTIYDRAIALAPDYVEAYNNRGNVLRDLKRTSEALASFDAAIALWPEYVEARINRAITLRAEKRFAEALVEIDMAIGLNPDIPQACTSKGNILQDLHRYDEAVIAHGRAIALDPNYFAAHSNLGSTLLHLKRLPEAIDSYVTALGLAPSHALTHRNLGTALKGSRRFSEALPCFEKAFGLDPSDDIALGEVVFLRAQMGLWVEDDLKQELLRRLHDQGSVSPFHLAAITDDGALQLKNARRWAEQNFPARAPAAFAAAADRTTLRIGYFSSDFHNHATMALMIKMIERHDRDRFEIHAFSYGPQKQDPMRERVIQAVDTFHDVSGISDEETAQLSRDLGIHVAIDLKGYTEDARTGIFAAHAAPCQIDYLGYPGTMGAPYFDYIIADPIVVPEDSRKHYSERVLRIPHSYQVTDDERPISPRRFTRSELGLPEKGFVFCCFNGSFKISRAEFDIWMRLLTRVEGSVLWLLADNPWAIENLRREAGNRGIAPERLVFAERMPVSEHLARQACADLFLDTFNYNAHTTASDALWIGLPVITKLGGSFSSRVAGSLLKAIGLPDLVTESLQAYESLALELATDFARLQEVNERLAANRTTHPLFDTEAFTRNFEQLLVDADRESAGRQSPIAPAA</sequence>
<dbReference type="Pfam" id="PF13432">
    <property type="entry name" value="TPR_16"/>
    <property type="match status" value="2"/>
</dbReference>
<feature type="repeat" description="TPR" evidence="8">
    <location>
        <begin position="167"/>
        <end position="200"/>
    </location>
</feature>
<dbReference type="PROSITE" id="PS50005">
    <property type="entry name" value="TPR"/>
    <property type="match status" value="4"/>
</dbReference>
<feature type="domain" description="O-GlcNAc transferase C-terminal" evidence="9">
    <location>
        <begin position="475"/>
        <end position="659"/>
    </location>
</feature>
<evidence type="ECO:0000256" key="5">
    <source>
        <dbReference type="ARBA" id="ARBA00022679"/>
    </source>
</evidence>
<evidence type="ECO:0000313" key="10">
    <source>
        <dbReference type="EMBL" id="MEJ5976275.1"/>
    </source>
</evidence>